<feature type="compositionally biased region" description="Basic and acidic residues" evidence="5">
    <location>
        <begin position="219"/>
        <end position="230"/>
    </location>
</feature>
<keyword evidence="8" id="KW-1185">Reference proteome</keyword>
<dbReference type="GO" id="GO:0003676">
    <property type="term" value="F:nucleic acid binding"/>
    <property type="evidence" value="ECO:0007669"/>
    <property type="project" value="InterPro"/>
</dbReference>
<keyword evidence="3" id="KW-0862">Zinc</keyword>
<dbReference type="PROSITE" id="PS50966">
    <property type="entry name" value="ZF_SWIM"/>
    <property type="match status" value="1"/>
</dbReference>
<evidence type="ECO:0000256" key="3">
    <source>
        <dbReference type="ARBA" id="ARBA00022833"/>
    </source>
</evidence>
<organism evidence="7 8">
    <name type="scientific">Acer saccharum</name>
    <name type="common">Sugar maple</name>
    <dbReference type="NCBI Taxonomy" id="4024"/>
    <lineage>
        <taxon>Eukaryota</taxon>
        <taxon>Viridiplantae</taxon>
        <taxon>Streptophyta</taxon>
        <taxon>Embryophyta</taxon>
        <taxon>Tracheophyta</taxon>
        <taxon>Spermatophyta</taxon>
        <taxon>Magnoliopsida</taxon>
        <taxon>eudicotyledons</taxon>
        <taxon>Gunneridae</taxon>
        <taxon>Pentapetalae</taxon>
        <taxon>rosids</taxon>
        <taxon>malvids</taxon>
        <taxon>Sapindales</taxon>
        <taxon>Sapindaceae</taxon>
        <taxon>Hippocastanoideae</taxon>
        <taxon>Acereae</taxon>
        <taxon>Acer</taxon>
    </lineage>
</organism>
<evidence type="ECO:0000256" key="4">
    <source>
        <dbReference type="PROSITE-ProRule" id="PRU00325"/>
    </source>
</evidence>
<evidence type="ECO:0000256" key="1">
    <source>
        <dbReference type="ARBA" id="ARBA00022723"/>
    </source>
</evidence>
<reference evidence="7" key="1">
    <citation type="journal article" date="2022" name="Plant J.">
        <title>Strategies of tolerance reflected in two North American maple genomes.</title>
        <authorList>
            <person name="McEvoy S.L."/>
            <person name="Sezen U.U."/>
            <person name="Trouern-Trend A."/>
            <person name="McMahon S.M."/>
            <person name="Schaberg P.G."/>
            <person name="Yang J."/>
            <person name="Wegrzyn J.L."/>
            <person name="Swenson N.G."/>
        </authorList>
    </citation>
    <scope>NUCLEOTIDE SEQUENCE</scope>
    <source>
        <strain evidence="7">NS2018</strain>
    </source>
</reference>
<comment type="caution">
    <text evidence="7">The sequence shown here is derived from an EMBL/GenBank/DDBJ whole genome shotgun (WGS) entry which is preliminary data.</text>
</comment>
<dbReference type="InterPro" id="IPR007527">
    <property type="entry name" value="Znf_SWIM"/>
</dbReference>
<feature type="domain" description="SWIM-type" evidence="6">
    <location>
        <begin position="121"/>
        <end position="155"/>
    </location>
</feature>
<evidence type="ECO:0000313" key="7">
    <source>
        <dbReference type="EMBL" id="KAK0597683.1"/>
    </source>
</evidence>
<dbReference type="Pfam" id="PF04434">
    <property type="entry name" value="SWIM"/>
    <property type="match status" value="1"/>
</dbReference>
<dbReference type="PANTHER" id="PTHR31973:SF187">
    <property type="entry name" value="MUTATOR TRANSPOSASE MUDRA PROTEIN"/>
    <property type="match status" value="1"/>
</dbReference>
<feature type="compositionally biased region" description="Low complexity" evidence="5">
    <location>
        <begin position="273"/>
        <end position="297"/>
    </location>
</feature>
<dbReference type="InterPro" id="IPR036875">
    <property type="entry name" value="Znf_CCHC_sf"/>
</dbReference>
<dbReference type="GO" id="GO:0008270">
    <property type="term" value="F:zinc ion binding"/>
    <property type="evidence" value="ECO:0007669"/>
    <property type="project" value="UniProtKB-KW"/>
</dbReference>
<gene>
    <name evidence="7" type="ORF">LWI29_027600</name>
</gene>
<evidence type="ECO:0000256" key="5">
    <source>
        <dbReference type="SAM" id="MobiDB-lite"/>
    </source>
</evidence>
<dbReference type="Proteomes" id="UP001168877">
    <property type="component" value="Unassembled WGS sequence"/>
</dbReference>
<proteinExistence type="predicted"/>
<evidence type="ECO:0000313" key="8">
    <source>
        <dbReference type="Proteomes" id="UP001168877"/>
    </source>
</evidence>
<name>A0AA39SUH1_ACESA</name>
<dbReference type="PANTHER" id="PTHR31973">
    <property type="entry name" value="POLYPROTEIN, PUTATIVE-RELATED"/>
    <property type="match status" value="1"/>
</dbReference>
<evidence type="ECO:0000259" key="6">
    <source>
        <dbReference type="PROSITE" id="PS50966"/>
    </source>
</evidence>
<reference evidence="7" key="2">
    <citation type="submission" date="2023-06" db="EMBL/GenBank/DDBJ databases">
        <authorList>
            <person name="Swenson N.G."/>
            <person name="Wegrzyn J.L."/>
            <person name="Mcevoy S.L."/>
        </authorList>
    </citation>
    <scope>NUCLEOTIDE SEQUENCE</scope>
    <source>
        <strain evidence="7">NS2018</strain>
        <tissue evidence="7">Leaf</tissue>
    </source>
</reference>
<keyword evidence="1" id="KW-0479">Metal-binding</keyword>
<protein>
    <recommendedName>
        <fullName evidence="6">SWIM-type domain-containing protein</fullName>
    </recommendedName>
</protein>
<dbReference type="AlphaFoldDB" id="A0AA39SUH1"/>
<evidence type="ECO:0000256" key="2">
    <source>
        <dbReference type="ARBA" id="ARBA00022771"/>
    </source>
</evidence>
<sequence>MEAIGVVKEDAKLWLQKIEPKHWSRFCFDQSIRCDHVTNNMTESFNSMLGNHRAATYLELLEYIRRLVMGKFQQRKVECEKWNSVIPHRINSKILKASRESRLMKMINAGEMEYELMGPDMTCAVKLREYTCACGRWQISGIPCCHAMAAISHYCGRDVVKDKVVEFVHQSLTKSAYMHTYRSMIHPLPDQTMWPDVETHQIIPPPLHVQPSRPKLQRKREPDERPKEGRTGSVVCKSCNKIGHNKRTCINGKSVRKKRKSKNSGASSSHPHSTIGTSSSQPQTQTQHDSQTTQHMD</sequence>
<feature type="region of interest" description="Disordered" evidence="5">
    <location>
        <begin position="203"/>
        <end position="297"/>
    </location>
</feature>
<accession>A0AA39SUH1</accession>
<keyword evidence="2 4" id="KW-0863">Zinc-finger</keyword>
<dbReference type="SMART" id="SM00575">
    <property type="entry name" value="ZnF_PMZ"/>
    <property type="match status" value="1"/>
</dbReference>
<dbReference type="SUPFAM" id="SSF57756">
    <property type="entry name" value="Retrovirus zinc finger-like domains"/>
    <property type="match status" value="1"/>
</dbReference>
<dbReference type="InterPro" id="IPR006564">
    <property type="entry name" value="Znf_PMZ"/>
</dbReference>
<dbReference type="EMBL" id="JAUESC010000004">
    <property type="protein sequence ID" value="KAK0597683.1"/>
    <property type="molecule type" value="Genomic_DNA"/>
</dbReference>